<dbReference type="SUPFAM" id="SSF53335">
    <property type="entry name" value="S-adenosyl-L-methionine-dependent methyltransferases"/>
    <property type="match status" value="1"/>
</dbReference>
<dbReference type="CDD" id="cd02440">
    <property type="entry name" value="AdoMet_MTases"/>
    <property type="match status" value="1"/>
</dbReference>
<dbReference type="PANTHER" id="PTHR43861">
    <property type="entry name" value="TRANS-ACONITATE 2-METHYLTRANSFERASE-RELATED"/>
    <property type="match status" value="1"/>
</dbReference>
<comment type="caution">
    <text evidence="3">The sequence shown here is derived from an EMBL/GenBank/DDBJ whole genome shotgun (WGS) entry which is preliminary data.</text>
</comment>
<evidence type="ECO:0000313" key="3">
    <source>
        <dbReference type="EMBL" id="MFD0855058.1"/>
    </source>
</evidence>
<keyword evidence="3" id="KW-0489">Methyltransferase</keyword>
<dbReference type="Proteomes" id="UP001597083">
    <property type="component" value="Unassembled WGS sequence"/>
</dbReference>
<dbReference type="GO" id="GO:0008168">
    <property type="term" value="F:methyltransferase activity"/>
    <property type="evidence" value="ECO:0007669"/>
    <property type="project" value="UniProtKB-KW"/>
</dbReference>
<dbReference type="EMBL" id="JBHTIR010003343">
    <property type="protein sequence ID" value="MFD0855058.1"/>
    <property type="molecule type" value="Genomic_DNA"/>
</dbReference>
<gene>
    <name evidence="3" type="ORF">ACFQ07_22645</name>
</gene>
<proteinExistence type="predicted"/>
<keyword evidence="4" id="KW-1185">Reference proteome</keyword>
<evidence type="ECO:0000313" key="4">
    <source>
        <dbReference type="Proteomes" id="UP001597083"/>
    </source>
</evidence>
<feature type="domain" description="Methyltransferase type 11" evidence="2">
    <location>
        <begin position="49"/>
        <end position="140"/>
    </location>
</feature>
<reference evidence="4" key="1">
    <citation type="journal article" date="2019" name="Int. J. Syst. Evol. Microbiol.">
        <title>The Global Catalogue of Microorganisms (GCM) 10K type strain sequencing project: providing services to taxonomists for standard genome sequencing and annotation.</title>
        <authorList>
            <consortium name="The Broad Institute Genomics Platform"/>
            <consortium name="The Broad Institute Genome Sequencing Center for Infectious Disease"/>
            <person name="Wu L."/>
            <person name="Ma J."/>
        </authorList>
    </citation>
    <scope>NUCLEOTIDE SEQUENCE [LARGE SCALE GENOMIC DNA]</scope>
    <source>
        <strain evidence="4">JCM 31696</strain>
    </source>
</reference>
<sequence length="149" mass="16203">MTEPAGGSYAFENVRAGQRERLRTLEKLLDPGTIRHLQGRGVADGWRCLEVGAGGGSIAAWLCERVGSGGSVLATDLDTTVLGELSRSNLEIRVHDVLSDPLPADAFDLVHMRLLLGWLDRPQRALRRLTSALRPGGWLIAEEMDFVSA</sequence>
<evidence type="ECO:0000256" key="1">
    <source>
        <dbReference type="ARBA" id="ARBA00022679"/>
    </source>
</evidence>
<protein>
    <submittedName>
        <fullName evidence="3">Class I SAM-dependent methyltransferase</fullName>
        <ecNumber evidence="3">2.1.1.-</ecNumber>
    </submittedName>
</protein>
<dbReference type="EC" id="2.1.1.-" evidence="3"/>
<name>A0ABW3CKJ5_9ACTN</name>
<dbReference type="GO" id="GO:0032259">
    <property type="term" value="P:methylation"/>
    <property type="evidence" value="ECO:0007669"/>
    <property type="project" value="UniProtKB-KW"/>
</dbReference>
<dbReference type="PANTHER" id="PTHR43861:SF3">
    <property type="entry name" value="PUTATIVE (AFU_ORTHOLOGUE AFUA_2G14390)-RELATED"/>
    <property type="match status" value="1"/>
</dbReference>
<dbReference type="Pfam" id="PF08241">
    <property type="entry name" value="Methyltransf_11"/>
    <property type="match status" value="1"/>
</dbReference>
<evidence type="ECO:0000259" key="2">
    <source>
        <dbReference type="Pfam" id="PF08241"/>
    </source>
</evidence>
<dbReference type="Gene3D" id="3.40.50.150">
    <property type="entry name" value="Vaccinia Virus protein VP39"/>
    <property type="match status" value="1"/>
</dbReference>
<dbReference type="InterPro" id="IPR013216">
    <property type="entry name" value="Methyltransf_11"/>
</dbReference>
<accession>A0ABW3CKJ5</accession>
<keyword evidence="1 3" id="KW-0808">Transferase</keyword>
<dbReference type="InterPro" id="IPR029063">
    <property type="entry name" value="SAM-dependent_MTases_sf"/>
</dbReference>
<feature type="non-terminal residue" evidence="3">
    <location>
        <position position="149"/>
    </location>
</feature>
<organism evidence="3 4">
    <name type="scientific">Actinomadura adrarensis</name>
    <dbReference type="NCBI Taxonomy" id="1819600"/>
    <lineage>
        <taxon>Bacteria</taxon>
        <taxon>Bacillati</taxon>
        <taxon>Actinomycetota</taxon>
        <taxon>Actinomycetes</taxon>
        <taxon>Streptosporangiales</taxon>
        <taxon>Thermomonosporaceae</taxon>
        <taxon>Actinomadura</taxon>
    </lineage>
</organism>